<evidence type="ECO:0000313" key="2">
    <source>
        <dbReference type="Proteomes" id="UP000283095"/>
    </source>
</evidence>
<dbReference type="EMBL" id="CP026095">
    <property type="protein sequence ID" value="AZV43613.1"/>
    <property type="molecule type" value="Genomic_DNA"/>
</dbReference>
<sequence>MSKIKIPYKLANSIELIKSEKGEEYLYKIEWLISYFKNTVTFEDELQEAINYVVSYIKESDVHRKTYFKVLVDGYEKQDPSSFRDLNRQDKEIILEGLTNVIKGYIFNEKTYKFTYNHERGTGVTVKTGTGIPLMSGLNGTATITIEVNGGAEDTY</sequence>
<dbReference type="AlphaFoldDB" id="A0A3Q9RPV4"/>
<gene>
    <name evidence="1" type="ORF">BAOM_3004</name>
</gene>
<dbReference type="Proteomes" id="UP000283095">
    <property type="component" value="Chromosome"/>
</dbReference>
<proteinExistence type="predicted"/>
<accession>A0A3Q9RPV4</accession>
<protein>
    <submittedName>
        <fullName evidence="1">Uncharacterized protein</fullName>
    </submittedName>
</protein>
<dbReference type="RefSeq" id="WP_127760755.1">
    <property type="nucleotide sequence ID" value="NZ_CP026095.1"/>
</dbReference>
<dbReference type="KEGG" id="pasa:BAOM_3004"/>
<evidence type="ECO:0000313" key="1">
    <source>
        <dbReference type="EMBL" id="AZV43613.1"/>
    </source>
</evidence>
<name>A0A3Q9RPV4_9BACI</name>
<organism evidence="1 2">
    <name type="scientific">Peribacillus asahii</name>
    <dbReference type="NCBI Taxonomy" id="228899"/>
    <lineage>
        <taxon>Bacteria</taxon>
        <taxon>Bacillati</taxon>
        <taxon>Bacillota</taxon>
        <taxon>Bacilli</taxon>
        <taxon>Bacillales</taxon>
        <taxon>Bacillaceae</taxon>
        <taxon>Peribacillus</taxon>
    </lineage>
</organism>
<reference evidence="1 2" key="1">
    <citation type="submission" date="2018-01" db="EMBL/GenBank/DDBJ databases">
        <title>Bacillus asahii Genome sequencing and assembly.</title>
        <authorList>
            <person name="Jiang H."/>
            <person name="Feng Y."/>
            <person name="Zhao F."/>
            <person name="Lin X."/>
        </authorList>
    </citation>
    <scope>NUCLEOTIDE SEQUENCE [LARGE SCALE GENOMIC DNA]</scope>
    <source>
        <strain evidence="1 2">OM18</strain>
    </source>
</reference>